<dbReference type="Pfam" id="PF17389">
    <property type="entry name" value="Bac_rhamnosid6H"/>
    <property type="match status" value="1"/>
</dbReference>
<sequence length="779" mass="84519">MTDIDPTLARWITAPGEDPQNPLLRTSFELSAPPTSARLLVTGLGVFRAFVNGEPYRSTRLDPGLTDARRRVLVCEADVAALLQRGTNVLGIALGRGFHAMATPNVWRWEQAPWRGPVRAWAHLRIELADGSSHAVTTGSGWRTAPGPISRDSMYEGEVFEGGGVGSGRSAGGADPTAWLRGDFDDSSWAEVLVDRPGSGAHRGTAAPEPRMQLQVQEPVVVREELTPRVLPREDGPVVLDMGRVIAGWCRYELTGPGPLEFSAVHGEKLREDGSVDADNEHIHAARFQEDLVRLESAAPRFEPQFSYKGFRYVELEARGGSLDQLEVTGLLAHADLPVASTLTSSDRYLERFDQAMRASLANNMHHVPTDTPMHEKNGWTGDALTGLAAMTASFDLRGMLRKWAADQADGQRPDGSLSVIAPNPDWGYQELSPAPEWTTVLPVLLDELASEYGEADVVREHGAAAAAYLTYELGRRDEDGLISGVLGDYLTPGSPGPAPEDKRLTATLAVAQGLRALAHAIELLDEADGPDDLDRPAGPDEADEAGATRRPDDLPSPGRLREDAETLEAAVNTVFLDTDRGVYRDPGSTVYRQTSNLLPLARGIVPSGQVDAVLAHLVEDIEARGDHHDCGHIGVRYLLPVLSAHGHGALALRVLANPTAPGWRAWLEAGNSTFMEMWENPRSCSHYFMGTPSTWIHEHVAGLRRGRDGWREFLVAPDPEVPVGRIELTRTTIHGEIDVEVDRDSSTLTVAVPEGTRARVVVPGSEQLLDPGVHAVTW</sequence>
<dbReference type="Gene3D" id="2.60.420.10">
    <property type="entry name" value="Maltose phosphorylase, domain 3"/>
    <property type="match status" value="1"/>
</dbReference>
<dbReference type="GO" id="GO:0030596">
    <property type="term" value="F:alpha-L-rhamnosidase activity"/>
    <property type="evidence" value="ECO:0007669"/>
    <property type="project" value="UniProtKB-EC"/>
</dbReference>
<feature type="region of interest" description="Disordered" evidence="4">
    <location>
        <begin position="527"/>
        <end position="560"/>
    </location>
</feature>
<feature type="compositionally biased region" description="Basic and acidic residues" evidence="4">
    <location>
        <begin position="547"/>
        <end position="560"/>
    </location>
</feature>
<feature type="domain" description="Alpha-L-rhamnosidase six-hairpin glycosidase" evidence="7">
    <location>
        <begin position="340"/>
        <end position="701"/>
    </location>
</feature>
<evidence type="ECO:0000256" key="3">
    <source>
        <dbReference type="ARBA" id="ARBA00022801"/>
    </source>
</evidence>
<dbReference type="InterPro" id="IPR013737">
    <property type="entry name" value="Bac_rhamnosid_N"/>
</dbReference>
<evidence type="ECO:0000256" key="4">
    <source>
        <dbReference type="SAM" id="MobiDB-lite"/>
    </source>
</evidence>
<dbReference type="Pfam" id="PF08531">
    <property type="entry name" value="Bac_rhamnosid_N"/>
    <property type="match status" value="1"/>
</dbReference>
<keyword evidence="3 9" id="KW-0378">Hydrolase</keyword>
<evidence type="ECO:0000259" key="6">
    <source>
        <dbReference type="Pfam" id="PF08531"/>
    </source>
</evidence>
<dbReference type="RefSeq" id="WP_209894187.1">
    <property type="nucleotide sequence ID" value="NZ_BAAAJV010000008.1"/>
</dbReference>
<evidence type="ECO:0000256" key="2">
    <source>
        <dbReference type="ARBA" id="ARBA00012652"/>
    </source>
</evidence>
<dbReference type="EMBL" id="JAGIOC010000001">
    <property type="protein sequence ID" value="MBP2410475.1"/>
    <property type="molecule type" value="Genomic_DNA"/>
</dbReference>
<gene>
    <name evidence="9" type="ORF">JOF44_003378</name>
</gene>
<evidence type="ECO:0000259" key="7">
    <source>
        <dbReference type="Pfam" id="PF17389"/>
    </source>
</evidence>
<dbReference type="Pfam" id="PF05592">
    <property type="entry name" value="Bac_rhamnosid"/>
    <property type="match status" value="1"/>
</dbReference>
<feature type="domain" description="Bacterial alpha-L-rhamnosidase N-terminal" evidence="6">
    <location>
        <begin position="34"/>
        <end position="205"/>
    </location>
</feature>
<name>A0ABS4YPF7_9MICO</name>
<dbReference type="EC" id="3.2.1.40" evidence="2"/>
<dbReference type="PANTHER" id="PTHR33307">
    <property type="entry name" value="ALPHA-RHAMNOSIDASE (EUROFUNG)"/>
    <property type="match status" value="1"/>
</dbReference>
<evidence type="ECO:0000256" key="1">
    <source>
        <dbReference type="ARBA" id="ARBA00001445"/>
    </source>
</evidence>
<evidence type="ECO:0000259" key="8">
    <source>
        <dbReference type="Pfam" id="PF17390"/>
    </source>
</evidence>
<dbReference type="PANTHER" id="PTHR33307:SF6">
    <property type="entry name" value="ALPHA-RHAMNOSIDASE (EUROFUNG)-RELATED"/>
    <property type="match status" value="1"/>
</dbReference>
<dbReference type="InterPro" id="IPR016007">
    <property type="entry name" value="Alpha_rhamnosid"/>
</dbReference>
<dbReference type="Proteomes" id="UP000698222">
    <property type="component" value="Unassembled WGS sequence"/>
</dbReference>
<dbReference type="Gene3D" id="2.60.120.260">
    <property type="entry name" value="Galactose-binding domain-like"/>
    <property type="match status" value="2"/>
</dbReference>
<feature type="domain" description="Alpha-L-rhamnosidase concanavalin-like" evidence="5">
    <location>
        <begin position="234"/>
        <end position="333"/>
    </location>
</feature>
<feature type="domain" description="Alpha-L-rhamnosidase C-terminal" evidence="8">
    <location>
        <begin position="703"/>
        <end position="770"/>
    </location>
</feature>
<protein>
    <recommendedName>
        <fullName evidence="2">alpha-L-rhamnosidase</fullName>
        <ecNumber evidence="2">3.2.1.40</ecNumber>
    </recommendedName>
</protein>
<dbReference type="Pfam" id="PF17390">
    <property type="entry name" value="Bac_rhamnosid_C"/>
    <property type="match status" value="1"/>
</dbReference>
<dbReference type="InterPro" id="IPR035398">
    <property type="entry name" value="Bac_rhamnosid_C"/>
</dbReference>
<dbReference type="InterPro" id="IPR008902">
    <property type="entry name" value="Rhamnosid_concanavalin"/>
</dbReference>
<accession>A0ABS4YPF7</accession>
<evidence type="ECO:0000313" key="10">
    <source>
        <dbReference type="Proteomes" id="UP000698222"/>
    </source>
</evidence>
<keyword evidence="10" id="KW-1185">Reference proteome</keyword>
<dbReference type="Gene3D" id="1.50.10.10">
    <property type="match status" value="1"/>
</dbReference>
<dbReference type="SUPFAM" id="SSF48208">
    <property type="entry name" value="Six-hairpin glycosidases"/>
    <property type="match status" value="1"/>
</dbReference>
<proteinExistence type="predicted"/>
<evidence type="ECO:0000313" key="9">
    <source>
        <dbReference type="EMBL" id="MBP2410475.1"/>
    </source>
</evidence>
<dbReference type="InterPro" id="IPR008928">
    <property type="entry name" value="6-hairpin_glycosidase_sf"/>
</dbReference>
<comment type="caution">
    <text evidence="9">The sequence shown here is derived from an EMBL/GenBank/DDBJ whole genome shotgun (WGS) entry which is preliminary data.</text>
</comment>
<reference evidence="9 10" key="1">
    <citation type="submission" date="2021-03" db="EMBL/GenBank/DDBJ databases">
        <title>Sequencing the genomes of 1000 actinobacteria strains.</title>
        <authorList>
            <person name="Klenk H.-P."/>
        </authorList>
    </citation>
    <scope>NUCLEOTIDE SEQUENCE [LARGE SCALE GENOMIC DNA]</scope>
    <source>
        <strain evidence="9 10">DSM 14564</strain>
    </source>
</reference>
<evidence type="ECO:0000259" key="5">
    <source>
        <dbReference type="Pfam" id="PF05592"/>
    </source>
</evidence>
<organism evidence="9 10">
    <name type="scientific">Brachybacterium fresconis</name>
    <dbReference type="NCBI Taxonomy" id="173363"/>
    <lineage>
        <taxon>Bacteria</taxon>
        <taxon>Bacillati</taxon>
        <taxon>Actinomycetota</taxon>
        <taxon>Actinomycetes</taxon>
        <taxon>Micrococcales</taxon>
        <taxon>Dermabacteraceae</taxon>
        <taxon>Brachybacterium</taxon>
    </lineage>
</organism>
<dbReference type="InterPro" id="IPR035396">
    <property type="entry name" value="Bac_rhamnosid6H"/>
</dbReference>
<keyword evidence="9" id="KW-0326">Glycosidase</keyword>
<dbReference type="InterPro" id="IPR012341">
    <property type="entry name" value="6hp_glycosidase-like_sf"/>
</dbReference>
<comment type="catalytic activity">
    <reaction evidence="1">
        <text>Hydrolysis of terminal non-reducing alpha-L-rhamnose residues in alpha-L-rhamnosides.</text>
        <dbReference type="EC" id="3.2.1.40"/>
    </reaction>
</comment>